<keyword evidence="1" id="KW-0732">Signal</keyword>
<evidence type="ECO:0000313" key="3">
    <source>
        <dbReference type="EMBL" id="KMK14329.1"/>
    </source>
</evidence>
<feature type="signal peptide" evidence="1">
    <location>
        <begin position="1"/>
        <end position="28"/>
    </location>
</feature>
<dbReference type="GO" id="GO:0009289">
    <property type="term" value="C:pilus"/>
    <property type="evidence" value="ECO:0007669"/>
    <property type="project" value="InterPro"/>
</dbReference>
<comment type="caution">
    <text evidence="3">The sequence shown here is derived from an EMBL/GenBank/DDBJ whole genome shotgun (WGS) entry which is preliminary data.</text>
</comment>
<reference evidence="3 4" key="1">
    <citation type="submission" date="2015-05" db="EMBL/GenBank/DDBJ databases">
        <title>Genome sequences of Pluralibacter gergoviae.</title>
        <authorList>
            <person name="Greninger A.L."/>
            <person name="Miller S."/>
        </authorList>
    </citation>
    <scope>NUCLEOTIDE SEQUENCE [LARGE SCALE GENOMIC DNA]</scope>
    <source>
        <strain evidence="3 4">JS81F13</strain>
    </source>
</reference>
<proteinExistence type="predicted"/>
<evidence type="ECO:0000256" key="1">
    <source>
        <dbReference type="SAM" id="SignalP"/>
    </source>
</evidence>
<dbReference type="Pfam" id="PF00419">
    <property type="entry name" value="Fimbrial"/>
    <property type="match status" value="1"/>
</dbReference>
<dbReference type="Proteomes" id="UP000036196">
    <property type="component" value="Unassembled WGS sequence"/>
</dbReference>
<dbReference type="SUPFAM" id="SSF49401">
    <property type="entry name" value="Bacterial adhesins"/>
    <property type="match status" value="1"/>
</dbReference>
<dbReference type="EMBL" id="LDZF01000007">
    <property type="protein sequence ID" value="KMK14329.1"/>
    <property type="molecule type" value="Genomic_DNA"/>
</dbReference>
<dbReference type="STRING" id="61647.LG71_26620"/>
<sequence>MKSKRIRVVYAGLIAGLAAGCINLQTLASESNQYQMNLNISGAITANGNCNFVQSYDDDIRFGEVKFKTIDGQNTLEGDYQQTLSSDMNCSDDIDENTQMILKPQSGVAMTWQGGKLLAVQNAAGEAMPSLGIQLLVNGHRQDIDTWFDVDMDAQPSIIAKLVQTGDGAEFRSGETFSASATLTMAFN</sequence>
<organism evidence="3 4">
    <name type="scientific">Pluralibacter gergoviae</name>
    <name type="common">Enterobacter gergoviae</name>
    <dbReference type="NCBI Taxonomy" id="61647"/>
    <lineage>
        <taxon>Bacteria</taxon>
        <taxon>Pseudomonadati</taxon>
        <taxon>Pseudomonadota</taxon>
        <taxon>Gammaproteobacteria</taxon>
        <taxon>Enterobacterales</taxon>
        <taxon>Enterobacteriaceae</taxon>
        <taxon>Pluralibacter</taxon>
    </lineage>
</organism>
<evidence type="ECO:0000259" key="2">
    <source>
        <dbReference type="Pfam" id="PF00419"/>
    </source>
</evidence>
<dbReference type="Gene3D" id="2.60.40.1090">
    <property type="entry name" value="Fimbrial-type adhesion domain"/>
    <property type="match status" value="1"/>
</dbReference>
<accession>A0A0J5L7W7</accession>
<feature type="domain" description="Fimbrial-type adhesion" evidence="2">
    <location>
        <begin position="39"/>
        <end position="187"/>
    </location>
</feature>
<protein>
    <recommendedName>
        <fullName evidence="2">Fimbrial-type adhesion domain-containing protein</fullName>
    </recommendedName>
</protein>
<gene>
    <name evidence="3" type="ORF">ABW06_08320</name>
</gene>
<dbReference type="PATRIC" id="fig|61647.15.peg.4969"/>
<evidence type="ECO:0000313" key="4">
    <source>
        <dbReference type="Proteomes" id="UP000036196"/>
    </source>
</evidence>
<feature type="chain" id="PRO_5005262391" description="Fimbrial-type adhesion domain-containing protein" evidence="1">
    <location>
        <begin position="29"/>
        <end position="188"/>
    </location>
</feature>
<dbReference type="InterPro" id="IPR008966">
    <property type="entry name" value="Adhesion_dom_sf"/>
</dbReference>
<keyword evidence="4" id="KW-1185">Reference proteome</keyword>
<dbReference type="RefSeq" id="WP_048278666.1">
    <property type="nucleotide sequence ID" value="NZ_LDZF01000007.1"/>
</dbReference>
<dbReference type="InterPro" id="IPR000259">
    <property type="entry name" value="Adhesion_dom_fimbrial"/>
</dbReference>
<name>A0A0J5L7W7_PLUGE</name>
<dbReference type="GO" id="GO:0007155">
    <property type="term" value="P:cell adhesion"/>
    <property type="evidence" value="ECO:0007669"/>
    <property type="project" value="InterPro"/>
</dbReference>
<dbReference type="InterPro" id="IPR036937">
    <property type="entry name" value="Adhesion_dom_fimbrial_sf"/>
</dbReference>
<dbReference type="PROSITE" id="PS51257">
    <property type="entry name" value="PROKAR_LIPOPROTEIN"/>
    <property type="match status" value="1"/>
</dbReference>
<dbReference type="AlphaFoldDB" id="A0A0J5L7W7"/>